<feature type="compositionally biased region" description="Polar residues" evidence="1">
    <location>
        <begin position="91"/>
        <end position="102"/>
    </location>
</feature>
<name>A0A8J3CBD2_9PSEU</name>
<proteinExistence type="predicted"/>
<reference evidence="2" key="1">
    <citation type="journal article" date="2014" name="Int. J. Syst. Evol. Microbiol.">
        <title>Complete genome sequence of Corynebacterium casei LMG S-19264T (=DSM 44701T), isolated from a smear-ripened cheese.</title>
        <authorList>
            <consortium name="US DOE Joint Genome Institute (JGI-PGF)"/>
            <person name="Walter F."/>
            <person name="Albersmeier A."/>
            <person name="Kalinowski J."/>
            <person name="Ruckert C."/>
        </authorList>
    </citation>
    <scope>NUCLEOTIDE SEQUENCE</scope>
    <source>
        <strain evidence="2">CGMCC 4.5737</strain>
    </source>
</reference>
<comment type="caution">
    <text evidence="2">The sequence shown here is derived from an EMBL/GenBank/DDBJ whole genome shotgun (WGS) entry which is preliminary data.</text>
</comment>
<gene>
    <name evidence="2" type="ORF">GCM10012275_12100</name>
</gene>
<reference evidence="2" key="2">
    <citation type="submission" date="2020-09" db="EMBL/GenBank/DDBJ databases">
        <authorList>
            <person name="Sun Q."/>
            <person name="Zhou Y."/>
        </authorList>
    </citation>
    <scope>NUCLEOTIDE SEQUENCE</scope>
    <source>
        <strain evidence="2">CGMCC 4.5737</strain>
    </source>
</reference>
<dbReference type="EMBL" id="BMMK01000003">
    <property type="protein sequence ID" value="GGM42746.1"/>
    <property type="molecule type" value="Genomic_DNA"/>
</dbReference>
<organism evidence="2 3">
    <name type="scientific">Longimycelium tulufanense</name>
    <dbReference type="NCBI Taxonomy" id="907463"/>
    <lineage>
        <taxon>Bacteria</taxon>
        <taxon>Bacillati</taxon>
        <taxon>Actinomycetota</taxon>
        <taxon>Actinomycetes</taxon>
        <taxon>Pseudonocardiales</taxon>
        <taxon>Pseudonocardiaceae</taxon>
        <taxon>Longimycelium</taxon>
    </lineage>
</organism>
<sequence length="122" mass="12670">MPGGRGAIWTIEPSRRSIRKGAMSVMARCWRAAPAPRSCYGPMLTGRVNRRVGSAAWPRYLAELSGRGSPVSVGVGKIAGRGRMSDRAGQAETSCRSATSDSAGLPAAGGRTSTTLTSTDTT</sequence>
<accession>A0A8J3CBD2</accession>
<evidence type="ECO:0000256" key="1">
    <source>
        <dbReference type="SAM" id="MobiDB-lite"/>
    </source>
</evidence>
<evidence type="ECO:0000313" key="2">
    <source>
        <dbReference type="EMBL" id="GGM42746.1"/>
    </source>
</evidence>
<feature type="region of interest" description="Disordered" evidence="1">
    <location>
        <begin position="71"/>
        <end position="122"/>
    </location>
</feature>
<dbReference type="AlphaFoldDB" id="A0A8J3CBD2"/>
<dbReference type="Proteomes" id="UP000637578">
    <property type="component" value="Unassembled WGS sequence"/>
</dbReference>
<protein>
    <submittedName>
        <fullName evidence="2">Uncharacterized protein</fullName>
    </submittedName>
</protein>
<evidence type="ECO:0000313" key="3">
    <source>
        <dbReference type="Proteomes" id="UP000637578"/>
    </source>
</evidence>
<feature type="compositionally biased region" description="Low complexity" evidence="1">
    <location>
        <begin position="112"/>
        <end position="122"/>
    </location>
</feature>
<keyword evidence="3" id="KW-1185">Reference proteome</keyword>